<keyword evidence="8" id="KW-0436">Ligase</keyword>
<feature type="region of interest" description="Disordered" evidence="5">
    <location>
        <begin position="450"/>
        <end position="473"/>
    </location>
</feature>
<organism evidence="8 9">
    <name type="scientific">Agromyces lapidis</name>
    <dbReference type="NCBI Taxonomy" id="279574"/>
    <lineage>
        <taxon>Bacteria</taxon>
        <taxon>Bacillati</taxon>
        <taxon>Actinomycetota</taxon>
        <taxon>Actinomycetes</taxon>
        <taxon>Micrococcales</taxon>
        <taxon>Microbacteriaceae</taxon>
        <taxon>Agromyces</taxon>
    </lineage>
</organism>
<dbReference type="PANTHER" id="PTHR37422">
    <property type="entry name" value="TEICHURONIC ACID BIOSYNTHESIS PROTEIN TUAE"/>
    <property type="match status" value="1"/>
</dbReference>
<evidence type="ECO:0000256" key="2">
    <source>
        <dbReference type="ARBA" id="ARBA00022692"/>
    </source>
</evidence>
<comment type="caution">
    <text evidence="8">The sequence shown here is derived from an EMBL/GenBank/DDBJ whole genome shotgun (WGS) entry which is preliminary data.</text>
</comment>
<name>A0ABV5SNT7_9MICO</name>
<feature type="transmembrane region" description="Helical" evidence="6">
    <location>
        <begin position="354"/>
        <end position="375"/>
    </location>
</feature>
<feature type="transmembrane region" description="Helical" evidence="6">
    <location>
        <begin position="258"/>
        <end position="273"/>
    </location>
</feature>
<feature type="transmembrane region" description="Helical" evidence="6">
    <location>
        <begin position="395"/>
        <end position="412"/>
    </location>
</feature>
<feature type="transmembrane region" description="Helical" evidence="6">
    <location>
        <begin position="236"/>
        <end position="252"/>
    </location>
</feature>
<feature type="transmembrane region" description="Helical" evidence="6">
    <location>
        <begin position="94"/>
        <end position="113"/>
    </location>
</feature>
<protein>
    <submittedName>
        <fullName evidence="8">O-antigen ligase family protein</fullName>
    </submittedName>
</protein>
<evidence type="ECO:0000259" key="7">
    <source>
        <dbReference type="Pfam" id="PF04932"/>
    </source>
</evidence>
<keyword evidence="2 6" id="KW-0812">Transmembrane</keyword>
<keyword evidence="9" id="KW-1185">Reference proteome</keyword>
<dbReference type="PANTHER" id="PTHR37422:SF13">
    <property type="entry name" value="LIPOPOLYSACCHARIDE BIOSYNTHESIS PROTEIN PA4999-RELATED"/>
    <property type="match status" value="1"/>
</dbReference>
<reference evidence="8 9" key="1">
    <citation type="submission" date="2024-09" db="EMBL/GenBank/DDBJ databases">
        <authorList>
            <person name="Sun Q."/>
            <person name="Mori K."/>
        </authorList>
    </citation>
    <scope>NUCLEOTIDE SEQUENCE [LARGE SCALE GENOMIC DNA]</scope>
    <source>
        <strain evidence="8 9">JCM 14321</strain>
    </source>
</reference>
<accession>A0ABV5SNT7</accession>
<dbReference type="EMBL" id="JBHMBL010000001">
    <property type="protein sequence ID" value="MFB9641406.1"/>
    <property type="molecule type" value="Genomic_DNA"/>
</dbReference>
<comment type="subcellular location">
    <subcellularLocation>
        <location evidence="1">Membrane</location>
        <topology evidence="1">Multi-pass membrane protein</topology>
    </subcellularLocation>
</comment>
<dbReference type="RefSeq" id="WP_157423005.1">
    <property type="nucleotide sequence ID" value="NZ_BAAANI010000006.1"/>
</dbReference>
<feature type="transmembrane region" description="Helical" evidence="6">
    <location>
        <begin position="280"/>
        <end position="300"/>
    </location>
</feature>
<feature type="transmembrane region" description="Helical" evidence="6">
    <location>
        <begin position="51"/>
        <end position="73"/>
    </location>
</feature>
<dbReference type="InterPro" id="IPR007016">
    <property type="entry name" value="O-antigen_ligase-rel_domated"/>
</dbReference>
<feature type="transmembrane region" description="Helical" evidence="6">
    <location>
        <begin position="155"/>
        <end position="177"/>
    </location>
</feature>
<dbReference type="GO" id="GO:0016874">
    <property type="term" value="F:ligase activity"/>
    <property type="evidence" value="ECO:0007669"/>
    <property type="project" value="UniProtKB-KW"/>
</dbReference>
<proteinExistence type="predicted"/>
<feature type="domain" description="O-antigen ligase-related" evidence="7">
    <location>
        <begin position="243"/>
        <end position="370"/>
    </location>
</feature>
<sequence length="473" mass="49422">MTATDRAHHAEALPAAGYFRSEAEPRGGLDAGWFFGAYVVAVMALPSNLTIPALGAAGQPSSVIGLIALVWWIGAQLNRSSATLAPAQPVRRALLVFAVAVLASYVAATTRPIEALELSGADRGLLQIASLLGVALLASDGLVGLRRMESPLRLLVFLGGVVGVIGILQFATGAALVDVIQIPGLSPNTDLTSVYDRGGFNRAAGTSIHPLEFGVLLSMVLPLALHFAILDTHRSLVLRWFPVAAIAIAVPITVSRSAVLAVVVVLVIVLPTWPRVRRRVAYGAIGALLVFVYVAIPGMLGTLTRLFTGISDDGSARSRTDSYALAWEFIEKHPFFGRGFSTFLPQYRILDNQYLGLLIELGVIGTAAFVGLLVVVMRTAVLSRRGSADPRTRSLAQALLALVAAAACGFATFDAFGFPQVTAALFLGIGAIGALSNTMRQESLLSAPIGPSASAAGERAAGRPAGRRTSGPS</sequence>
<evidence type="ECO:0000256" key="4">
    <source>
        <dbReference type="ARBA" id="ARBA00023136"/>
    </source>
</evidence>
<evidence type="ECO:0000256" key="1">
    <source>
        <dbReference type="ARBA" id="ARBA00004141"/>
    </source>
</evidence>
<feature type="transmembrane region" description="Helical" evidence="6">
    <location>
        <begin position="27"/>
        <end position="45"/>
    </location>
</feature>
<feature type="transmembrane region" description="Helical" evidence="6">
    <location>
        <begin position="211"/>
        <end position="229"/>
    </location>
</feature>
<feature type="transmembrane region" description="Helical" evidence="6">
    <location>
        <begin position="125"/>
        <end position="143"/>
    </location>
</feature>
<evidence type="ECO:0000256" key="6">
    <source>
        <dbReference type="SAM" id="Phobius"/>
    </source>
</evidence>
<gene>
    <name evidence="8" type="ORF">ACFFQV_03780</name>
</gene>
<evidence type="ECO:0000256" key="5">
    <source>
        <dbReference type="SAM" id="MobiDB-lite"/>
    </source>
</evidence>
<evidence type="ECO:0000313" key="9">
    <source>
        <dbReference type="Proteomes" id="UP001589667"/>
    </source>
</evidence>
<keyword evidence="4 6" id="KW-0472">Membrane</keyword>
<evidence type="ECO:0000256" key="3">
    <source>
        <dbReference type="ARBA" id="ARBA00022989"/>
    </source>
</evidence>
<evidence type="ECO:0000313" key="8">
    <source>
        <dbReference type="EMBL" id="MFB9641406.1"/>
    </source>
</evidence>
<keyword evidence="3 6" id="KW-1133">Transmembrane helix</keyword>
<dbReference type="Pfam" id="PF04932">
    <property type="entry name" value="Wzy_C"/>
    <property type="match status" value="1"/>
</dbReference>
<dbReference type="InterPro" id="IPR051533">
    <property type="entry name" value="WaaL-like"/>
</dbReference>
<dbReference type="Proteomes" id="UP001589667">
    <property type="component" value="Unassembled WGS sequence"/>
</dbReference>